<organism evidence="1 2">
    <name type="scientific">Suillus fuscotomentosus</name>
    <dbReference type="NCBI Taxonomy" id="1912939"/>
    <lineage>
        <taxon>Eukaryota</taxon>
        <taxon>Fungi</taxon>
        <taxon>Dikarya</taxon>
        <taxon>Basidiomycota</taxon>
        <taxon>Agaricomycotina</taxon>
        <taxon>Agaricomycetes</taxon>
        <taxon>Agaricomycetidae</taxon>
        <taxon>Boletales</taxon>
        <taxon>Suillineae</taxon>
        <taxon>Suillaceae</taxon>
        <taxon>Suillus</taxon>
    </lineage>
</organism>
<dbReference type="Proteomes" id="UP001195769">
    <property type="component" value="Unassembled WGS sequence"/>
</dbReference>
<dbReference type="RefSeq" id="XP_041233526.1">
    <property type="nucleotide sequence ID" value="XM_041370964.1"/>
</dbReference>
<dbReference type="GeneID" id="64665262"/>
<accession>A0AAD4EKW8</accession>
<dbReference type="AlphaFoldDB" id="A0AAD4EKW8"/>
<protein>
    <submittedName>
        <fullName evidence="1">Uncharacterized protein</fullName>
    </submittedName>
</protein>
<gene>
    <name evidence="1" type="ORF">F5891DRAFT_220847</name>
</gene>
<dbReference type="EMBL" id="JABBWK010000002">
    <property type="protein sequence ID" value="KAG1907951.1"/>
    <property type="molecule type" value="Genomic_DNA"/>
</dbReference>
<proteinExistence type="predicted"/>
<comment type="caution">
    <text evidence="1">The sequence shown here is derived from an EMBL/GenBank/DDBJ whole genome shotgun (WGS) entry which is preliminary data.</text>
</comment>
<sequence length="592" mass="67526">MLHQLYDIYTSCVGFHGRIMPSLEEKASACIMAMSHVYCGRVFQAYPTRGEFLGCSKRDYDMFLQMIVRDINEADRTVLTTTTNICFPQDDDRRILWFSLYDCPDSVAEWLSHSLPYHFVTGRANEQVENFAIEVISKLLSSTSSPSNQIIANCTLLACVMVGVQFEKKDIVRIDKSSALPRFANALLKQFQTTLWAWYGGDLSNDNTGVAPSWAWNFIKVICLVLESAKHYYHPLFSTTRNLDVCRKIYSRVRSSEQNPPWELLGALRNAVRFTLAAAKVSRDPAHLWNGQPFWTDDSYLPEDFDWLVDYLEYIDSDDQEAVFDILLLLVVIKVRCSPAKWHQFFKSLITYMSSHIPVHLRHAALRLAHSAREEMVSIDVIDNVELRDMILTEFSPAILTAVCPQSGVTLSDDDPDRFFRHDRDLGYLELLFALARNSNWHPHLFQDHHIDRCISIVAKCHFGEHAFYLAGILLRIAPEQLSVTSLNSITGQQWWDLMKNAWLHASYIIDDIHCFKFLPVLVEGTKRYMHIPLELDLKFFIEDADRVLIALEGQDSQQGEGGGVAVAVKELRTVASDMLEKLVSSKGVAGP</sequence>
<evidence type="ECO:0000313" key="2">
    <source>
        <dbReference type="Proteomes" id="UP001195769"/>
    </source>
</evidence>
<reference evidence="1" key="1">
    <citation type="journal article" date="2020" name="New Phytol.">
        <title>Comparative genomics reveals dynamic genome evolution in host specialist ectomycorrhizal fungi.</title>
        <authorList>
            <person name="Lofgren L.A."/>
            <person name="Nguyen N.H."/>
            <person name="Vilgalys R."/>
            <person name="Ruytinx J."/>
            <person name="Liao H.L."/>
            <person name="Branco S."/>
            <person name="Kuo A."/>
            <person name="LaButti K."/>
            <person name="Lipzen A."/>
            <person name="Andreopoulos W."/>
            <person name="Pangilinan J."/>
            <person name="Riley R."/>
            <person name="Hundley H."/>
            <person name="Na H."/>
            <person name="Barry K."/>
            <person name="Grigoriev I.V."/>
            <person name="Stajich J.E."/>
            <person name="Kennedy P.G."/>
        </authorList>
    </citation>
    <scope>NUCLEOTIDE SEQUENCE</scope>
    <source>
        <strain evidence="1">FC203</strain>
    </source>
</reference>
<evidence type="ECO:0000313" key="1">
    <source>
        <dbReference type="EMBL" id="KAG1907951.1"/>
    </source>
</evidence>
<name>A0AAD4EKW8_9AGAM</name>
<keyword evidence="2" id="KW-1185">Reference proteome</keyword>